<keyword evidence="1" id="KW-0812">Transmembrane</keyword>
<dbReference type="EMBL" id="CAJNNV010032072">
    <property type="protein sequence ID" value="CAE8638808.1"/>
    <property type="molecule type" value="Genomic_DNA"/>
</dbReference>
<reference evidence="2" key="1">
    <citation type="submission" date="2021-02" db="EMBL/GenBank/DDBJ databases">
        <authorList>
            <person name="Dougan E. K."/>
            <person name="Rhodes N."/>
            <person name="Thang M."/>
            <person name="Chan C."/>
        </authorList>
    </citation>
    <scope>NUCLEOTIDE SEQUENCE</scope>
</reference>
<keyword evidence="4" id="KW-1185">Reference proteome</keyword>
<evidence type="ECO:0000313" key="4">
    <source>
        <dbReference type="Proteomes" id="UP000654075"/>
    </source>
</evidence>
<keyword evidence="1" id="KW-1133">Transmembrane helix</keyword>
<feature type="transmembrane region" description="Helical" evidence="1">
    <location>
        <begin position="38"/>
        <end position="60"/>
    </location>
</feature>
<name>A0A813HL08_POLGL</name>
<dbReference type="PANTHER" id="PTHR34553">
    <property type="entry name" value="OS05G0597400 PROTEIN"/>
    <property type="match status" value="1"/>
</dbReference>
<accession>A0A813HL08</accession>
<dbReference type="Proteomes" id="UP000654075">
    <property type="component" value="Unassembled WGS sequence"/>
</dbReference>
<proteinExistence type="predicted"/>
<dbReference type="Proteomes" id="UP000626109">
    <property type="component" value="Unassembled WGS sequence"/>
</dbReference>
<dbReference type="OrthoDB" id="422141at2759"/>
<feature type="non-terminal residue" evidence="2">
    <location>
        <position position="1"/>
    </location>
</feature>
<comment type="caution">
    <text evidence="2">The sequence shown here is derived from an EMBL/GenBank/DDBJ whole genome shotgun (WGS) entry which is preliminary data.</text>
</comment>
<dbReference type="PANTHER" id="PTHR34553:SF4">
    <property type="entry name" value="G1_S-SPECIFIC CYCLIN-E PROTEIN"/>
    <property type="match status" value="1"/>
</dbReference>
<evidence type="ECO:0000256" key="1">
    <source>
        <dbReference type="SAM" id="Phobius"/>
    </source>
</evidence>
<gene>
    <name evidence="2" type="ORF">PGLA1383_LOCUS53925</name>
    <name evidence="3" type="ORF">PGLA2088_LOCUS41946</name>
</gene>
<dbReference type="AlphaFoldDB" id="A0A813HL08"/>
<protein>
    <submittedName>
        <fullName evidence="2">Uncharacterized protein</fullName>
    </submittedName>
</protein>
<dbReference type="EMBL" id="CAJNNW010034066">
    <property type="protein sequence ID" value="CAE8721469.1"/>
    <property type="molecule type" value="Genomic_DNA"/>
</dbReference>
<evidence type="ECO:0000313" key="3">
    <source>
        <dbReference type="EMBL" id="CAE8721469.1"/>
    </source>
</evidence>
<organism evidence="2 4">
    <name type="scientific">Polarella glacialis</name>
    <name type="common">Dinoflagellate</name>
    <dbReference type="NCBI Taxonomy" id="89957"/>
    <lineage>
        <taxon>Eukaryota</taxon>
        <taxon>Sar</taxon>
        <taxon>Alveolata</taxon>
        <taxon>Dinophyceae</taxon>
        <taxon>Suessiales</taxon>
        <taxon>Suessiaceae</taxon>
        <taxon>Polarella</taxon>
    </lineage>
</organism>
<keyword evidence="1" id="KW-0472">Membrane</keyword>
<sequence length="272" mass="29624">VVHDPEHPNLLRLSEAGLPAWAIVMPQYTGLYRRSMRIVVAAVLLLLSFVSMLLGFYDLYRRIPAVRLLLKQVLGPLSSRLEELVVVRLSVLLGWMLPYSAIFQRAYGALRVLLDGAKQVAGGMVWCLSSFAALTSSAISPLLDVLTQPLTGASCALRAVVEGIVATTRGTCWAVARLFGASRSGSAAVAQVSASGLLQAEFTMARQAFMSIYNCTCLLGAKVAKHQASMRLSFARWSIRTRRRLVEAAKRNPIFTVVLTLALAWLLRPPGV</sequence>
<evidence type="ECO:0000313" key="2">
    <source>
        <dbReference type="EMBL" id="CAE8638808.1"/>
    </source>
</evidence>
<feature type="non-terminal residue" evidence="2">
    <location>
        <position position="272"/>
    </location>
</feature>